<evidence type="ECO:0000313" key="2">
    <source>
        <dbReference type="EMBL" id="MBB6355134.1"/>
    </source>
</evidence>
<keyword evidence="3" id="KW-1185">Reference proteome</keyword>
<dbReference type="AlphaFoldDB" id="A0A7X0F8L5"/>
<keyword evidence="1" id="KW-0472">Membrane</keyword>
<organism evidence="2 3">
    <name type="scientific">Aminobacter aganoensis</name>
    <dbReference type="NCBI Taxonomy" id="83264"/>
    <lineage>
        <taxon>Bacteria</taxon>
        <taxon>Pseudomonadati</taxon>
        <taxon>Pseudomonadota</taxon>
        <taxon>Alphaproteobacteria</taxon>
        <taxon>Hyphomicrobiales</taxon>
        <taxon>Phyllobacteriaceae</taxon>
        <taxon>Aminobacter</taxon>
    </lineage>
</organism>
<protein>
    <submittedName>
        <fullName evidence="2">Uncharacterized protein</fullName>
    </submittedName>
</protein>
<keyword evidence="1" id="KW-1133">Transmembrane helix</keyword>
<dbReference type="RefSeq" id="WP_055979451.1">
    <property type="nucleotide sequence ID" value="NZ_BAABEG010000001.1"/>
</dbReference>
<accession>A0A7X0F8L5</accession>
<gene>
    <name evidence="2" type="ORF">GGR00_002933</name>
</gene>
<sequence>MFRRNDPARELLDIIEAKDDKPRSLFQRLRPAPKSRPLAARRNKRDHSGDFVVACLGITLGLTCALFPWYIFFNQEKFGIRAMKFSGGGQNEQPIPLALGQQPERVGAPMSVEDIPAMKLDLFATGSLRRGKDDEAGVPGAVEQPFPGPKIDFTLVHVANGRAMIQDNAGLWVVQQGSVLPDSSKVASIEQRNGKWVLVTSREEVLQVAR</sequence>
<dbReference type="EMBL" id="JACHOU010000006">
    <property type="protein sequence ID" value="MBB6355134.1"/>
    <property type="molecule type" value="Genomic_DNA"/>
</dbReference>
<name>A0A7X0F8L5_9HYPH</name>
<keyword evidence="1" id="KW-0812">Transmembrane</keyword>
<dbReference type="Proteomes" id="UP000536262">
    <property type="component" value="Unassembled WGS sequence"/>
</dbReference>
<reference evidence="2 3" key="1">
    <citation type="submission" date="2020-08" db="EMBL/GenBank/DDBJ databases">
        <title>Genomic Encyclopedia of Type Strains, Phase IV (KMG-IV): sequencing the most valuable type-strain genomes for metagenomic binning, comparative biology and taxonomic classification.</title>
        <authorList>
            <person name="Goeker M."/>
        </authorList>
    </citation>
    <scope>NUCLEOTIDE SEQUENCE [LARGE SCALE GENOMIC DNA]</scope>
    <source>
        <strain evidence="2 3">DSM 7051</strain>
    </source>
</reference>
<evidence type="ECO:0000313" key="3">
    <source>
        <dbReference type="Proteomes" id="UP000536262"/>
    </source>
</evidence>
<proteinExistence type="predicted"/>
<evidence type="ECO:0000256" key="1">
    <source>
        <dbReference type="SAM" id="Phobius"/>
    </source>
</evidence>
<comment type="caution">
    <text evidence="2">The sequence shown here is derived from an EMBL/GenBank/DDBJ whole genome shotgun (WGS) entry which is preliminary data.</text>
</comment>
<feature type="transmembrane region" description="Helical" evidence="1">
    <location>
        <begin position="51"/>
        <end position="72"/>
    </location>
</feature>